<sequence length="252" mass="28135">MFSVNLIIFLTLLVCGTSHANQAPGLGYLFVNGSQPAYCYDLSPNEVCPPNLVNYKIVGFNRATEVVAKFELQTVNLALDLLDFFHVSQSCRDSVRLYSCSNNFAVCTPDSKYGVNLRYNYLRTKVACESIKSNCSAIVFDGITFNCSLIQKDVSGYTYCDELPEVQGDVCSKSNYKYPAALGDFYKITAKAFPENLAQLVKDKLFTNVSCEQEFVDVYCQMMRGIVSAQLILHYVCTPSVNRIVLLLLQNV</sequence>
<keyword evidence="3" id="KW-1185">Reference proteome</keyword>
<gene>
    <name evidence="2" type="ORF">PACLA_8A000949</name>
</gene>
<comment type="caution">
    <text evidence="1">Lacks conserved residue(s) required for the propagation of feature annotation.</text>
</comment>
<protein>
    <submittedName>
        <fullName evidence="2">---NA</fullName>
    </submittedName>
</protein>
<organism evidence="2 3">
    <name type="scientific">Paramuricea clavata</name>
    <name type="common">Red gorgonian</name>
    <name type="synonym">Violescent sea-whip</name>
    <dbReference type="NCBI Taxonomy" id="317549"/>
    <lineage>
        <taxon>Eukaryota</taxon>
        <taxon>Metazoa</taxon>
        <taxon>Cnidaria</taxon>
        <taxon>Anthozoa</taxon>
        <taxon>Octocorallia</taxon>
        <taxon>Malacalcyonacea</taxon>
        <taxon>Plexauridae</taxon>
        <taxon>Paramuricea</taxon>
    </lineage>
</organism>
<evidence type="ECO:0000313" key="2">
    <source>
        <dbReference type="EMBL" id="CAB3978168.1"/>
    </source>
</evidence>
<evidence type="ECO:0000313" key="3">
    <source>
        <dbReference type="Proteomes" id="UP001152795"/>
    </source>
</evidence>
<evidence type="ECO:0000256" key="1">
    <source>
        <dbReference type="PROSITE-ProRule" id="PRU00090"/>
    </source>
</evidence>
<dbReference type="OrthoDB" id="10394311at2759"/>
<reference evidence="2" key="1">
    <citation type="submission" date="2020-04" db="EMBL/GenBank/DDBJ databases">
        <authorList>
            <person name="Alioto T."/>
            <person name="Alioto T."/>
            <person name="Gomez Garrido J."/>
        </authorList>
    </citation>
    <scope>NUCLEOTIDE SEQUENCE</scope>
    <source>
        <strain evidence="2">A484AB</strain>
    </source>
</reference>
<dbReference type="InterPro" id="IPR020067">
    <property type="entry name" value="Frizzled_dom"/>
</dbReference>
<comment type="caution">
    <text evidence="2">The sequence shown here is derived from an EMBL/GenBank/DDBJ whole genome shotgun (WGS) entry which is preliminary data.</text>
</comment>
<accession>A0A7D9HDQ9</accession>
<dbReference type="Proteomes" id="UP001152795">
    <property type="component" value="Unassembled WGS sequence"/>
</dbReference>
<dbReference type="EMBL" id="CACRXK020000094">
    <property type="protein sequence ID" value="CAB3978168.1"/>
    <property type="molecule type" value="Genomic_DNA"/>
</dbReference>
<dbReference type="AlphaFoldDB" id="A0A7D9HDQ9"/>
<name>A0A7D9HDQ9_PARCT</name>
<proteinExistence type="predicted"/>
<dbReference type="PROSITE" id="PS50038">
    <property type="entry name" value="FZ"/>
    <property type="match status" value="1"/>
</dbReference>